<evidence type="ECO:0000256" key="1">
    <source>
        <dbReference type="ARBA" id="ARBA00005189"/>
    </source>
</evidence>
<proteinExistence type="predicted"/>
<dbReference type="InterPro" id="IPR002123">
    <property type="entry name" value="Plipid/glycerol_acylTrfase"/>
</dbReference>
<dbReference type="PATRIC" id="fig|1208919.3.peg.555"/>
<accession>M1LV04</accession>
<dbReference type="RefSeq" id="WP_015396525.1">
    <property type="nucleotide sequence ID" value="NC_020294.1"/>
</dbReference>
<keyword evidence="4" id="KW-1133">Transmembrane helix</keyword>
<name>M1LV04_9PROT</name>
<evidence type="ECO:0000256" key="4">
    <source>
        <dbReference type="SAM" id="Phobius"/>
    </source>
</evidence>
<keyword evidence="7" id="KW-1185">Reference proteome</keyword>
<keyword evidence="3 6" id="KW-0012">Acyltransferase</keyword>
<dbReference type="HOGENOM" id="CLU_027938_5_0_4"/>
<dbReference type="Pfam" id="PF01553">
    <property type="entry name" value="Acyltransferase"/>
    <property type="match status" value="1"/>
</dbReference>
<evidence type="ECO:0000259" key="5">
    <source>
        <dbReference type="SMART" id="SM00563"/>
    </source>
</evidence>
<feature type="transmembrane region" description="Helical" evidence="4">
    <location>
        <begin position="12"/>
        <end position="36"/>
    </location>
</feature>
<protein>
    <submittedName>
        <fullName evidence="6">1-acyl-sn-glycerol-3-phosphate acyltransferase</fullName>
        <ecNumber evidence="6">2.3.1.51</ecNumber>
    </submittedName>
</protein>
<dbReference type="CDD" id="cd07989">
    <property type="entry name" value="LPLAT_AGPAT-like"/>
    <property type="match status" value="1"/>
</dbReference>
<comment type="pathway">
    <text evidence="1">Lipid metabolism.</text>
</comment>
<dbReference type="EC" id="2.3.1.51" evidence="6"/>
<evidence type="ECO:0000313" key="6">
    <source>
        <dbReference type="EMBL" id="AGF47114.1"/>
    </source>
</evidence>
<dbReference type="SMART" id="SM00563">
    <property type="entry name" value="PlsC"/>
    <property type="match status" value="1"/>
</dbReference>
<sequence>MNKTTNYIRSCIYLIFLIITVIPYSLISLSTILLSLNTRYKIISFWPKIALWGLKTICLVKWDIKGFDNLPKKPIIIFSNHQSAWETLFFISQLPKKTCFVYKKELHNIPFFGWGLYLLNMIAIDRSNGKNAIKKILEIGRKKIKEDYYIVVFPEGTRSTPKNINRFKIGGALFAANSKINIIPIAHNAGNFWQKDSFIIKPGTIQMSIGPIINTEHLKSNEINNIAFNWIKKELEKLNS</sequence>
<feature type="domain" description="Phospholipid/glycerol acyltransferase" evidence="5">
    <location>
        <begin position="75"/>
        <end position="190"/>
    </location>
</feature>
<dbReference type="PANTHER" id="PTHR10434:SF40">
    <property type="entry name" value="1-ACYL-SN-GLYCEROL-3-PHOSPHATE ACYLTRANSFERASE"/>
    <property type="match status" value="1"/>
</dbReference>
<keyword evidence="4" id="KW-0812">Transmembrane</keyword>
<dbReference type="eggNOG" id="COG0204">
    <property type="taxonomic scope" value="Bacteria"/>
</dbReference>
<dbReference type="KEGG" id="kde:CDSE_0869"/>
<dbReference type="GO" id="GO:0006654">
    <property type="term" value="P:phosphatidic acid biosynthetic process"/>
    <property type="evidence" value="ECO:0007669"/>
    <property type="project" value="TreeGrafter"/>
</dbReference>
<dbReference type="SUPFAM" id="SSF69593">
    <property type="entry name" value="Glycerol-3-phosphate (1)-acyltransferase"/>
    <property type="match status" value="1"/>
</dbReference>
<dbReference type="EMBL" id="CP003803">
    <property type="protein sequence ID" value="AGF47114.1"/>
    <property type="molecule type" value="Genomic_DNA"/>
</dbReference>
<dbReference type="OrthoDB" id="9812274at2"/>
<keyword evidence="2 6" id="KW-0808">Transferase</keyword>
<evidence type="ECO:0000313" key="7">
    <source>
        <dbReference type="Proteomes" id="UP000011547"/>
    </source>
</evidence>
<evidence type="ECO:0000256" key="2">
    <source>
        <dbReference type="ARBA" id="ARBA00022679"/>
    </source>
</evidence>
<dbReference type="GO" id="GO:0003841">
    <property type="term" value="F:1-acylglycerol-3-phosphate O-acyltransferase activity"/>
    <property type="evidence" value="ECO:0007669"/>
    <property type="project" value="UniProtKB-EC"/>
</dbReference>
<dbReference type="PANTHER" id="PTHR10434">
    <property type="entry name" value="1-ACYL-SN-GLYCEROL-3-PHOSPHATE ACYLTRANSFERASE"/>
    <property type="match status" value="1"/>
</dbReference>
<dbReference type="STRING" id="1208919.CDSE_0869"/>
<gene>
    <name evidence="6" type="ORF">CDSE_0869</name>
</gene>
<keyword evidence="4" id="KW-0472">Membrane</keyword>
<evidence type="ECO:0000256" key="3">
    <source>
        <dbReference type="ARBA" id="ARBA00023315"/>
    </source>
</evidence>
<organism evidence="6 7">
    <name type="scientific">Candidatus Kinetoplastidibacterium desouzai TCC079E</name>
    <dbReference type="NCBI Taxonomy" id="1208919"/>
    <lineage>
        <taxon>Bacteria</taxon>
        <taxon>Pseudomonadati</taxon>
        <taxon>Pseudomonadota</taxon>
        <taxon>Betaproteobacteria</taxon>
        <taxon>Candidatus Kinetoplastidibacterium</taxon>
    </lineage>
</organism>
<dbReference type="AlphaFoldDB" id="M1LV04"/>
<dbReference type="Proteomes" id="UP000011547">
    <property type="component" value="Chromosome"/>
</dbReference>
<reference evidence="6 7" key="1">
    <citation type="journal article" date="2013" name="Genome Biol. Evol.">
        <title>Genome evolution and phylogenomic analysis of candidatus kinetoplastibacterium, the betaproteobacterial endosymbionts of strigomonas and angomonas.</title>
        <authorList>
            <person name="Alves J.M."/>
            <person name="Serrano M.G."/>
            <person name="Maia da Silva F."/>
            <person name="Voegtly L.J."/>
            <person name="Matveyev A.V."/>
            <person name="Teixeira M.M."/>
            <person name="Camargo E.P."/>
            <person name="Buck G.A."/>
        </authorList>
    </citation>
    <scope>NUCLEOTIDE SEQUENCE [LARGE SCALE GENOMIC DNA]</scope>
    <source>
        <strain evidence="6 7">TCC079E</strain>
    </source>
</reference>